<keyword evidence="3" id="KW-1185">Reference proteome</keyword>
<dbReference type="SMART" id="SM00530">
    <property type="entry name" value="HTH_XRE"/>
    <property type="match status" value="1"/>
</dbReference>
<comment type="caution">
    <text evidence="2">The sequence shown here is derived from an EMBL/GenBank/DDBJ whole genome shotgun (WGS) entry which is preliminary data.</text>
</comment>
<dbReference type="AlphaFoldDB" id="D0WGU7"/>
<gene>
    <name evidence="2" type="ORF">HMPREF0762_01051</name>
</gene>
<dbReference type="PROSITE" id="PS50943">
    <property type="entry name" value="HTH_CROC1"/>
    <property type="match status" value="1"/>
</dbReference>
<dbReference type="Pfam" id="PF01381">
    <property type="entry name" value="HTH_3"/>
    <property type="match status" value="1"/>
</dbReference>
<evidence type="ECO:0000313" key="2">
    <source>
        <dbReference type="EMBL" id="EEZ61710.1"/>
    </source>
</evidence>
<dbReference type="InterPro" id="IPR010982">
    <property type="entry name" value="Lambda_DNA-bd_dom_sf"/>
</dbReference>
<dbReference type="CDD" id="cd00093">
    <property type="entry name" value="HTH_XRE"/>
    <property type="match status" value="1"/>
</dbReference>
<dbReference type="GO" id="GO:0003677">
    <property type="term" value="F:DNA binding"/>
    <property type="evidence" value="ECO:0007669"/>
    <property type="project" value="InterPro"/>
</dbReference>
<proteinExistence type="predicted"/>
<name>D0WGU7_SLAES</name>
<dbReference type="Gene3D" id="1.10.260.40">
    <property type="entry name" value="lambda repressor-like DNA-binding domains"/>
    <property type="match status" value="1"/>
</dbReference>
<dbReference type="Proteomes" id="UP000006001">
    <property type="component" value="Unassembled WGS sequence"/>
</dbReference>
<sequence>MKVTTTEQLGSIVRNARAELGLTQSQLAAEAGVSRRLIAAVEDGSAANVGFGRVLAICSALGISMCLGEDLPSRPLPPAEERLSEKALLAGSAALEILGGGSR</sequence>
<evidence type="ECO:0000313" key="3">
    <source>
        <dbReference type="Proteomes" id="UP000006001"/>
    </source>
</evidence>
<evidence type="ECO:0000259" key="1">
    <source>
        <dbReference type="PROSITE" id="PS50943"/>
    </source>
</evidence>
<accession>D0WGU7</accession>
<dbReference type="HOGENOM" id="CLU_2261969_0_0_11"/>
<protein>
    <submittedName>
        <fullName evidence="2">Transcriptional regulator, y4mF family</fullName>
    </submittedName>
</protein>
<dbReference type="eggNOG" id="COG1396">
    <property type="taxonomic scope" value="Bacteria"/>
</dbReference>
<dbReference type="EMBL" id="ACUX02000006">
    <property type="protein sequence ID" value="EEZ61710.1"/>
    <property type="molecule type" value="Genomic_DNA"/>
</dbReference>
<organism evidence="2 3">
    <name type="scientific">Slackia exigua (strain ATCC 700122 / DSM 15923 / CIP 105133 / JCM 11022 / KCTC 5966 / S-7)</name>
    <dbReference type="NCBI Taxonomy" id="649764"/>
    <lineage>
        <taxon>Bacteria</taxon>
        <taxon>Bacillati</taxon>
        <taxon>Actinomycetota</taxon>
        <taxon>Coriobacteriia</taxon>
        <taxon>Eggerthellales</taxon>
        <taxon>Eggerthellaceae</taxon>
        <taxon>Slackia</taxon>
    </lineage>
</organism>
<feature type="domain" description="HTH cro/C1-type" evidence="1">
    <location>
        <begin position="13"/>
        <end position="68"/>
    </location>
</feature>
<reference evidence="2" key="1">
    <citation type="submission" date="2009-10" db="EMBL/GenBank/DDBJ databases">
        <authorList>
            <person name="Weinstock G."/>
            <person name="Sodergren E."/>
            <person name="Clifton S."/>
            <person name="Fulton L."/>
            <person name="Fulton B."/>
            <person name="Courtney L."/>
            <person name="Fronick C."/>
            <person name="Harrison M."/>
            <person name="Strong C."/>
            <person name="Farmer C."/>
            <person name="Delahaunty K."/>
            <person name="Markovic C."/>
            <person name="Hall O."/>
            <person name="Minx P."/>
            <person name="Tomlinson C."/>
            <person name="Mitreva M."/>
            <person name="Nelson J."/>
            <person name="Hou S."/>
            <person name="Wollam A."/>
            <person name="Pepin K.H."/>
            <person name="Johnson M."/>
            <person name="Bhonagiri V."/>
            <person name="Nash W.E."/>
            <person name="Warren W."/>
            <person name="Chinwalla A."/>
            <person name="Mardis E.R."/>
            <person name="Wilson R.K."/>
        </authorList>
    </citation>
    <scope>NUCLEOTIDE SEQUENCE [LARGE SCALE GENOMIC DNA]</scope>
    <source>
        <strain evidence="2">ATCC 700122</strain>
    </source>
</reference>
<dbReference type="SUPFAM" id="SSF47413">
    <property type="entry name" value="lambda repressor-like DNA-binding domains"/>
    <property type="match status" value="1"/>
</dbReference>
<dbReference type="InterPro" id="IPR001387">
    <property type="entry name" value="Cro/C1-type_HTH"/>
</dbReference>
<dbReference type="STRING" id="649764.HMPREF0762_01051"/>